<dbReference type="Proteomes" id="UP000015105">
    <property type="component" value="Chromosome 2D"/>
</dbReference>
<reference evidence="1" key="3">
    <citation type="journal article" date="2017" name="Nature">
        <title>Genome sequence of the progenitor of the wheat D genome Aegilops tauschii.</title>
        <authorList>
            <person name="Luo M.C."/>
            <person name="Gu Y.Q."/>
            <person name="Puiu D."/>
            <person name="Wang H."/>
            <person name="Twardziok S.O."/>
            <person name="Deal K.R."/>
            <person name="Huo N."/>
            <person name="Zhu T."/>
            <person name="Wang L."/>
            <person name="Wang Y."/>
            <person name="McGuire P.E."/>
            <person name="Liu S."/>
            <person name="Long H."/>
            <person name="Ramasamy R.K."/>
            <person name="Rodriguez J.C."/>
            <person name="Van S.L."/>
            <person name="Yuan L."/>
            <person name="Wang Z."/>
            <person name="Xia Z."/>
            <person name="Xiao L."/>
            <person name="Anderson O.D."/>
            <person name="Ouyang S."/>
            <person name="Liang Y."/>
            <person name="Zimin A.V."/>
            <person name="Pertea G."/>
            <person name="Qi P."/>
            <person name="Bennetzen J.L."/>
            <person name="Dai X."/>
            <person name="Dawson M.W."/>
            <person name="Muller H.G."/>
            <person name="Kugler K."/>
            <person name="Rivarola-Duarte L."/>
            <person name="Spannagl M."/>
            <person name="Mayer K.F.X."/>
            <person name="Lu F.H."/>
            <person name="Bevan M.W."/>
            <person name="Leroy P."/>
            <person name="Li P."/>
            <person name="You F.M."/>
            <person name="Sun Q."/>
            <person name="Liu Z."/>
            <person name="Lyons E."/>
            <person name="Wicker T."/>
            <person name="Salzberg S.L."/>
            <person name="Devos K.M."/>
            <person name="Dvorak J."/>
        </authorList>
    </citation>
    <scope>NUCLEOTIDE SEQUENCE [LARGE SCALE GENOMIC DNA]</scope>
    <source>
        <strain evidence="1">cv. AL8/78</strain>
    </source>
</reference>
<protein>
    <submittedName>
        <fullName evidence="1">Uncharacterized protein</fullName>
    </submittedName>
</protein>
<name>A0A453CFR7_AEGTS</name>
<dbReference type="PANTHER" id="PTHR47482:SF5">
    <property type="entry name" value="FAR1 DOMAIN-CONTAINING PROTEIN"/>
    <property type="match status" value="1"/>
</dbReference>
<evidence type="ECO:0000313" key="2">
    <source>
        <dbReference type="Proteomes" id="UP000015105"/>
    </source>
</evidence>
<dbReference type="EnsemblPlants" id="AET2Gv20829600.25">
    <property type="protein sequence ID" value="AET2Gv20829600.25"/>
    <property type="gene ID" value="AET2Gv20829600"/>
</dbReference>
<dbReference type="PANTHER" id="PTHR47482">
    <property type="entry name" value="OS11G0632001 PROTEIN"/>
    <property type="match status" value="1"/>
</dbReference>
<dbReference type="Gramene" id="AET2Gv20829600.25">
    <property type="protein sequence ID" value="AET2Gv20829600.25"/>
    <property type="gene ID" value="AET2Gv20829600"/>
</dbReference>
<reference evidence="1" key="4">
    <citation type="submission" date="2019-03" db="UniProtKB">
        <authorList>
            <consortium name="EnsemblPlants"/>
        </authorList>
    </citation>
    <scope>IDENTIFICATION</scope>
</reference>
<reference evidence="2" key="1">
    <citation type="journal article" date="2014" name="Science">
        <title>Ancient hybridizations among the ancestral genomes of bread wheat.</title>
        <authorList>
            <consortium name="International Wheat Genome Sequencing Consortium,"/>
            <person name="Marcussen T."/>
            <person name="Sandve S.R."/>
            <person name="Heier L."/>
            <person name="Spannagl M."/>
            <person name="Pfeifer M."/>
            <person name="Jakobsen K.S."/>
            <person name="Wulff B.B."/>
            <person name="Steuernagel B."/>
            <person name="Mayer K.F."/>
            <person name="Olsen O.A."/>
        </authorList>
    </citation>
    <scope>NUCLEOTIDE SEQUENCE [LARGE SCALE GENOMIC DNA]</scope>
    <source>
        <strain evidence="2">cv. AL8/78</strain>
    </source>
</reference>
<reference evidence="2" key="2">
    <citation type="journal article" date="2017" name="Nat. Plants">
        <title>The Aegilops tauschii genome reveals multiple impacts of transposons.</title>
        <authorList>
            <person name="Zhao G."/>
            <person name="Zou C."/>
            <person name="Li K."/>
            <person name="Wang K."/>
            <person name="Li T."/>
            <person name="Gao L."/>
            <person name="Zhang X."/>
            <person name="Wang H."/>
            <person name="Yang Z."/>
            <person name="Liu X."/>
            <person name="Jiang W."/>
            <person name="Mao L."/>
            <person name="Kong X."/>
            <person name="Jiao Y."/>
            <person name="Jia J."/>
        </authorList>
    </citation>
    <scope>NUCLEOTIDE SEQUENCE [LARGE SCALE GENOMIC DNA]</scope>
    <source>
        <strain evidence="2">cv. AL8/78</strain>
    </source>
</reference>
<organism evidence="1 2">
    <name type="scientific">Aegilops tauschii subsp. strangulata</name>
    <name type="common">Goatgrass</name>
    <dbReference type="NCBI Taxonomy" id="200361"/>
    <lineage>
        <taxon>Eukaryota</taxon>
        <taxon>Viridiplantae</taxon>
        <taxon>Streptophyta</taxon>
        <taxon>Embryophyta</taxon>
        <taxon>Tracheophyta</taxon>
        <taxon>Spermatophyta</taxon>
        <taxon>Magnoliopsida</taxon>
        <taxon>Liliopsida</taxon>
        <taxon>Poales</taxon>
        <taxon>Poaceae</taxon>
        <taxon>BOP clade</taxon>
        <taxon>Pooideae</taxon>
        <taxon>Triticodae</taxon>
        <taxon>Triticeae</taxon>
        <taxon>Triticinae</taxon>
        <taxon>Aegilops</taxon>
    </lineage>
</organism>
<accession>A0A453CFR7</accession>
<sequence>MVSAADHVILTRNYIVLWADHVNDCNVARKKMPSRLLNKILLHHLNECEFNFWLRVGRAPPDRAPCPNRATPLEETIRRYADKPLENVVKPEIGMSFDSLGEAYDLYNLYSWELGFGI</sequence>
<dbReference type="AlphaFoldDB" id="A0A453CFR7"/>
<evidence type="ECO:0000313" key="1">
    <source>
        <dbReference type="EnsemblPlants" id="AET2Gv20829600.25"/>
    </source>
</evidence>
<keyword evidence="2" id="KW-1185">Reference proteome</keyword>
<proteinExistence type="predicted"/>
<reference evidence="1" key="5">
    <citation type="journal article" date="2021" name="G3 (Bethesda)">
        <title>Aegilops tauschii genome assembly Aet v5.0 features greater sequence contiguity and improved annotation.</title>
        <authorList>
            <person name="Wang L."/>
            <person name="Zhu T."/>
            <person name="Rodriguez J.C."/>
            <person name="Deal K.R."/>
            <person name="Dubcovsky J."/>
            <person name="McGuire P.E."/>
            <person name="Lux T."/>
            <person name="Spannagl M."/>
            <person name="Mayer K.F.X."/>
            <person name="Baldrich P."/>
            <person name="Meyers B.C."/>
            <person name="Huo N."/>
            <person name="Gu Y.Q."/>
            <person name="Zhou H."/>
            <person name="Devos K.M."/>
            <person name="Bennetzen J.L."/>
            <person name="Unver T."/>
            <person name="Budak H."/>
            <person name="Gulick P.J."/>
            <person name="Galiba G."/>
            <person name="Kalapos B."/>
            <person name="Nelson D.R."/>
            <person name="Li P."/>
            <person name="You F.M."/>
            <person name="Luo M.C."/>
            <person name="Dvorak J."/>
        </authorList>
    </citation>
    <scope>NUCLEOTIDE SEQUENCE [LARGE SCALE GENOMIC DNA]</scope>
    <source>
        <strain evidence="1">cv. AL8/78</strain>
    </source>
</reference>